<proteinExistence type="predicted"/>
<keyword evidence="1" id="KW-1133">Transmembrane helix</keyword>
<feature type="transmembrane region" description="Helical" evidence="1">
    <location>
        <begin position="148"/>
        <end position="168"/>
    </location>
</feature>
<dbReference type="RefSeq" id="WP_229330797.1">
    <property type="nucleotide sequence ID" value="NZ_AP025183.1"/>
</dbReference>
<accession>A0ABN6KSP0</accession>
<name>A0ABN6KSP0_9FLAO</name>
<reference evidence="2 3" key="2">
    <citation type="journal article" date="2022" name="Microorganisms">
        <title>Complete Genome Sequences of Two Flavobacterium ammonificans Strains and a Flavobacterium ammoniigenes Strain of Ammonifying Bacterioplankton Isolated from Surface River Water.</title>
        <authorList>
            <person name="Suda W."/>
            <person name="Ogata Y."/>
            <person name="Shindo C."/>
            <person name="Watanabe K."/>
        </authorList>
    </citation>
    <scope>NUCLEOTIDE SEQUENCE [LARGE SCALE GENOMIC DNA]</scope>
    <source>
        <strain evidence="2 3">GENT11</strain>
    </source>
</reference>
<keyword evidence="1" id="KW-0472">Membrane</keyword>
<evidence type="ECO:0000313" key="2">
    <source>
        <dbReference type="EMBL" id="BDB52149.1"/>
    </source>
</evidence>
<reference evidence="2 3" key="1">
    <citation type="journal article" date="2022" name="Int. J. Syst. Evol. Microbiol.">
        <title>Flavobacterium ammonificans sp. nov. and Flavobacterium ammoniigenes sp. nov., ammonifying bacteria isolated from surface river water.</title>
        <authorList>
            <person name="Watanabe K."/>
            <person name="Kitamura T."/>
            <person name="Ogata Y."/>
            <person name="Shindo C."/>
            <person name="Suda W."/>
        </authorList>
    </citation>
    <scope>NUCLEOTIDE SEQUENCE [LARGE SCALE GENOMIC DNA]</scope>
    <source>
        <strain evidence="2 3">GENT11</strain>
    </source>
</reference>
<keyword evidence="1" id="KW-0812">Transmembrane</keyword>
<evidence type="ECO:0000256" key="1">
    <source>
        <dbReference type="SAM" id="Phobius"/>
    </source>
</evidence>
<protein>
    <recommendedName>
        <fullName evidence="4">SLATT domain-containing protein</fullName>
    </recommendedName>
</protein>
<evidence type="ECO:0008006" key="4">
    <source>
        <dbReference type="Google" id="ProtNLM"/>
    </source>
</evidence>
<dbReference type="Proteomes" id="UP001319865">
    <property type="component" value="Chromosome"/>
</dbReference>
<feature type="transmembrane region" description="Helical" evidence="1">
    <location>
        <begin position="53"/>
        <end position="74"/>
    </location>
</feature>
<sequence>MKNLEIYKEFYFREIDRKNELNNIINIPIIIITGIISVQFYFYSQQIENSLKIYLEVLSIISALSILYSIFYLLKSFGNFFKNHSYKELNEMNSIYKYERELIKEQKKTADAESLFLEYLNEQFSDCASHNFLINKTRTEDIAKSKKGIFISTILFSIIFLISIITMAKKTENTKPIVKPVTTIQQPQSVLIKNSKQTKETPKTNIKRSN</sequence>
<organism evidence="2 3">
    <name type="scientific">Flavobacterium ammonificans</name>
    <dbReference type="NCBI Taxonomy" id="1751056"/>
    <lineage>
        <taxon>Bacteria</taxon>
        <taxon>Pseudomonadati</taxon>
        <taxon>Bacteroidota</taxon>
        <taxon>Flavobacteriia</taxon>
        <taxon>Flavobacteriales</taxon>
        <taxon>Flavobacteriaceae</taxon>
        <taxon>Flavobacterium</taxon>
    </lineage>
</organism>
<keyword evidence="3" id="KW-1185">Reference proteome</keyword>
<gene>
    <name evidence="2" type="ORF">GENT11_04610</name>
</gene>
<dbReference type="EMBL" id="AP025183">
    <property type="protein sequence ID" value="BDB52149.1"/>
    <property type="molecule type" value="Genomic_DNA"/>
</dbReference>
<evidence type="ECO:0000313" key="3">
    <source>
        <dbReference type="Proteomes" id="UP001319865"/>
    </source>
</evidence>
<feature type="transmembrane region" description="Helical" evidence="1">
    <location>
        <begin position="21"/>
        <end position="41"/>
    </location>
</feature>